<accession>A0A381QMQ5</accession>
<sequence>MKYSKLFLTIISGVLIFSCTKPRTTAGEFIFVATGNVQGSLKPYKIRLDSLGGLPRRATFLKDLRSTGTDPILLDAGNLFNEQDNSIGLIKCYNEIGYDALNIGAQDLANAINISNLEKAAEFPFISANIVHMRSGKPVFKPFTTIERNGIILAIIGLTNNLLDNSSVEYGIKDPIQAGKELLEILANQSDYQVILFNGSFDDAVVIREALVEADFMIISGHRGVPRKTQPPEKGPFLYKVGEFGRALVTIKTRIANTDSSLKDISMLIEREKFIKETLHLLRGGSSMNLEKMYAGNYDMSQRIKRIKTELEFAQIELASATNTVEFDFIPLSSSIIDDVDIKRIINEASIAVKK</sequence>
<dbReference type="Gene3D" id="3.60.21.10">
    <property type="match status" value="1"/>
</dbReference>
<proteinExistence type="predicted"/>
<organism evidence="1">
    <name type="scientific">marine metagenome</name>
    <dbReference type="NCBI Taxonomy" id="408172"/>
    <lineage>
        <taxon>unclassified sequences</taxon>
        <taxon>metagenomes</taxon>
        <taxon>ecological metagenomes</taxon>
    </lineage>
</organism>
<dbReference type="PANTHER" id="PTHR11575:SF24">
    <property type="entry name" value="5'-NUCLEOTIDASE"/>
    <property type="match status" value="1"/>
</dbReference>
<dbReference type="GO" id="GO:0016787">
    <property type="term" value="F:hydrolase activity"/>
    <property type="evidence" value="ECO:0007669"/>
    <property type="project" value="InterPro"/>
</dbReference>
<dbReference type="InterPro" id="IPR029052">
    <property type="entry name" value="Metallo-depent_PP-like"/>
</dbReference>
<dbReference type="EMBL" id="UINC01001435">
    <property type="protein sequence ID" value="SUZ80631.1"/>
    <property type="molecule type" value="Genomic_DNA"/>
</dbReference>
<dbReference type="PROSITE" id="PS51257">
    <property type="entry name" value="PROKAR_LIPOPROTEIN"/>
    <property type="match status" value="1"/>
</dbReference>
<reference evidence="1" key="1">
    <citation type="submission" date="2018-05" db="EMBL/GenBank/DDBJ databases">
        <authorList>
            <person name="Lanie J.A."/>
            <person name="Ng W.-L."/>
            <person name="Kazmierczak K.M."/>
            <person name="Andrzejewski T.M."/>
            <person name="Davidsen T.M."/>
            <person name="Wayne K.J."/>
            <person name="Tettelin H."/>
            <person name="Glass J.I."/>
            <person name="Rusch D."/>
            <person name="Podicherti R."/>
            <person name="Tsui H.-C.T."/>
            <person name="Winkler M.E."/>
        </authorList>
    </citation>
    <scope>NUCLEOTIDE SEQUENCE</scope>
</reference>
<evidence type="ECO:0008006" key="2">
    <source>
        <dbReference type="Google" id="ProtNLM"/>
    </source>
</evidence>
<dbReference type="AlphaFoldDB" id="A0A381QMQ5"/>
<dbReference type="GO" id="GO:0009166">
    <property type="term" value="P:nucleotide catabolic process"/>
    <property type="evidence" value="ECO:0007669"/>
    <property type="project" value="InterPro"/>
</dbReference>
<dbReference type="InterPro" id="IPR006179">
    <property type="entry name" value="5_nucleotidase/apyrase"/>
</dbReference>
<protein>
    <recommendedName>
        <fullName evidence="2">5'-Nucleotidase C-terminal domain-containing protein</fullName>
    </recommendedName>
</protein>
<name>A0A381QMQ5_9ZZZZ</name>
<dbReference type="PANTHER" id="PTHR11575">
    <property type="entry name" value="5'-NUCLEOTIDASE-RELATED"/>
    <property type="match status" value="1"/>
</dbReference>
<evidence type="ECO:0000313" key="1">
    <source>
        <dbReference type="EMBL" id="SUZ80631.1"/>
    </source>
</evidence>
<gene>
    <name evidence="1" type="ORF">METZ01_LOCUS33485</name>
</gene>
<dbReference type="SUPFAM" id="SSF56300">
    <property type="entry name" value="Metallo-dependent phosphatases"/>
    <property type="match status" value="1"/>
</dbReference>